<keyword evidence="5 6" id="KW-0472">Membrane</keyword>
<accession>A0A6J6TTE9</accession>
<protein>
    <submittedName>
        <fullName evidence="9">Unannotated protein</fullName>
    </submittedName>
</protein>
<dbReference type="Pfam" id="PF00482">
    <property type="entry name" value="T2SSF"/>
    <property type="match status" value="1"/>
</dbReference>
<keyword evidence="3 6" id="KW-0812">Transmembrane</keyword>
<evidence type="ECO:0000259" key="7">
    <source>
        <dbReference type="Pfam" id="PF00482"/>
    </source>
</evidence>
<name>A0A6J6TTE9_9ZZZZ</name>
<feature type="transmembrane region" description="Helical" evidence="6">
    <location>
        <begin position="128"/>
        <end position="148"/>
    </location>
</feature>
<evidence type="ECO:0000256" key="6">
    <source>
        <dbReference type="SAM" id="Phobius"/>
    </source>
</evidence>
<dbReference type="InterPro" id="IPR018076">
    <property type="entry name" value="T2SS_GspF_dom"/>
</dbReference>
<evidence type="ECO:0000256" key="3">
    <source>
        <dbReference type="ARBA" id="ARBA00022692"/>
    </source>
</evidence>
<feature type="transmembrane region" description="Helical" evidence="6">
    <location>
        <begin position="105"/>
        <end position="122"/>
    </location>
</feature>
<dbReference type="EMBL" id="CAEZYU010000081">
    <property type="protein sequence ID" value="CAB4750255.1"/>
    <property type="molecule type" value="Genomic_DNA"/>
</dbReference>
<proteinExistence type="predicted"/>
<keyword evidence="2" id="KW-1003">Cell membrane</keyword>
<gene>
    <name evidence="8" type="ORF">UFOPK1358_01568</name>
    <name evidence="9" type="ORF">UFOPK2766_01614</name>
</gene>
<keyword evidence="4 6" id="KW-1133">Transmembrane helix</keyword>
<dbReference type="GO" id="GO:0005886">
    <property type="term" value="C:plasma membrane"/>
    <property type="evidence" value="ECO:0007669"/>
    <property type="project" value="UniProtKB-SubCell"/>
</dbReference>
<dbReference type="AlphaFoldDB" id="A0A6J6TTE9"/>
<organism evidence="9">
    <name type="scientific">freshwater metagenome</name>
    <dbReference type="NCBI Taxonomy" id="449393"/>
    <lineage>
        <taxon>unclassified sequences</taxon>
        <taxon>metagenomes</taxon>
        <taxon>ecological metagenomes</taxon>
    </lineage>
</organism>
<evidence type="ECO:0000256" key="4">
    <source>
        <dbReference type="ARBA" id="ARBA00022989"/>
    </source>
</evidence>
<dbReference type="InterPro" id="IPR042094">
    <property type="entry name" value="T2SS_GspF_sf"/>
</dbReference>
<feature type="domain" description="Type II secretion system protein GspF" evidence="7">
    <location>
        <begin position="167"/>
        <end position="289"/>
    </location>
</feature>
<reference evidence="9" key="1">
    <citation type="submission" date="2020-05" db="EMBL/GenBank/DDBJ databases">
        <authorList>
            <person name="Chiriac C."/>
            <person name="Salcher M."/>
            <person name="Ghai R."/>
            <person name="Kavagutti S V."/>
        </authorList>
    </citation>
    <scope>NUCLEOTIDE SEQUENCE</scope>
</reference>
<evidence type="ECO:0000256" key="2">
    <source>
        <dbReference type="ARBA" id="ARBA00022475"/>
    </source>
</evidence>
<feature type="transmembrane region" description="Helical" evidence="6">
    <location>
        <begin position="273"/>
        <end position="295"/>
    </location>
</feature>
<dbReference type="EMBL" id="CAEZSF010000184">
    <property type="protein sequence ID" value="CAB4550123.1"/>
    <property type="molecule type" value="Genomic_DNA"/>
</dbReference>
<dbReference type="PANTHER" id="PTHR35007:SF1">
    <property type="entry name" value="PILUS ASSEMBLY PROTEIN"/>
    <property type="match status" value="1"/>
</dbReference>
<evidence type="ECO:0000256" key="1">
    <source>
        <dbReference type="ARBA" id="ARBA00004651"/>
    </source>
</evidence>
<dbReference type="Gene3D" id="1.20.81.30">
    <property type="entry name" value="Type II secretion system (T2SS), domain F"/>
    <property type="match status" value="1"/>
</dbReference>
<evidence type="ECO:0000313" key="9">
    <source>
        <dbReference type="EMBL" id="CAB4750255.1"/>
    </source>
</evidence>
<dbReference type="PANTHER" id="PTHR35007">
    <property type="entry name" value="INTEGRAL MEMBRANE PROTEIN-RELATED"/>
    <property type="match status" value="1"/>
</dbReference>
<feature type="transmembrane region" description="Helical" evidence="6">
    <location>
        <begin position="6"/>
        <end position="26"/>
    </location>
</feature>
<evidence type="ECO:0000313" key="8">
    <source>
        <dbReference type="EMBL" id="CAB4550123.1"/>
    </source>
</evidence>
<evidence type="ECO:0000256" key="5">
    <source>
        <dbReference type="ARBA" id="ARBA00023136"/>
    </source>
</evidence>
<sequence>MILLDVSFLVVFAVGLALGLSELPWIRQRSLIDRLRPYTRQARPELAGATGQNGAFSSLRQVLGPVLSDLGAKGGRLLGIDTPVEVRLERAGSAQDPVAFRLQQVVAAILGLTVGSVLALWISPPIALSLVLLLGLPLLCALGLEQNLSSKILQRQHKLQAELPVIVEQLGMLLGAGYSLTAGLARLADRGSGVAAEDLTKVMRRIRQGVSDTTALAEWAERADLDSIRGFVAVLALHGEAGDLGSLISAEARSVRAEAHRELIESIEQRAQLVWIPVTVATLVPGLIFLAVPFYSAMAQVAGTS</sequence>
<comment type="subcellular location">
    <subcellularLocation>
        <location evidence="1">Cell membrane</location>
        <topology evidence="1">Multi-pass membrane protein</topology>
    </subcellularLocation>
</comment>